<dbReference type="AlphaFoldDB" id="A0A327W1V0"/>
<proteinExistence type="predicted"/>
<comment type="caution">
    <text evidence="1">The sequence shown here is derived from an EMBL/GenBank/DDBJ whole genome shotgun (WGS) entry which is preliminary data.</text>
</comment>
<dbReference type="OrthoDB" id="641074at2"/>
<gene>
    <name evidence="1" type="ORF">CLV59_103169</name>
</gene>
<reference evidence="1 2" key="1">
    <citation type="submission" date="2018-06" db="EMBL/GenBank/DDBJ databases">
        <title>Genomic Encyclopedia of Archaeal and Bacterial Type Strains, Phase II (KMG-II): from individual species to whole genera.</title>
        <authorList>
            <person name="Goeker M."/>
        </authorList>
    </citation>
    <scope>NUCLEOTIDE SEQUENCE [LARGE SCALE GENOMIC DNA]</scope>
    <source>
        <strain evidence="1 2">DSM 29821</strain>
    </source>
</reference>
<dbReference type="Gene3D" id="2.180.10.10">
    <property type="entry name" value="RHS repeat-associated core"/>
    <property type="match status" value="1"/>
</dbReference>
<dbReference type="Proteomes" id="UP000249819">
    <property type="component" value="Unassembled WGS sequence"/>
</dbReference>
<evidence type="ECO:0000313" key="2">
    <source>
        <dbReference type="Proteomes" id="UP000249819"/>
    </source>
</evidence>
<dbReference type="RefSeq" id="WP_111591872.1">
    <property type="nucleotide sequence ID" value="NZ_QLMA01000003.1"/>
</dbReference>
<protein>
    <submittedName>
        <fullName evidence="1">YD repeat-containing protein</fullName>
    </submittedName>
</protein>
<accession>A0A327W1V0</accession>
<name>A0A327W1V0_9BACT</name>
<organism evidence="1 2">
    <name type="scientific">Chitinophaga dinghuensis</name>
    <dbReference type="NCBI Taxonomy" id="1539050"/>
    <lineage>
        <taxon>Bacteria</taxon>
        <taxon>Pseudomonadati</taxon>
        <taxon>Bacteroidota</taxon>
        <taxon>Chitinophagia</taxon>
        <taxon>Chitinophagales</taxon>
        <taxon>Chitinophagaceae</taxon>
        <taxon>Chitinophaga</taxon>
    </lineage>
</organism>
<sequence length="286" mass="33642">MKYLIISLLLCCACSTPPHRENFLLHAKNDWKEDELRGKPRKVVENEYENGKWTSILTCEYNEMGFLTRKDRIRIQSSGNIDTSLCRYEYDTINGIKTINESYDGYKQTPNQFWYNTKGLLIRDTSFERSNRYRYDAQNRLVEEIFSSSGKDVRRTVYDYYPDGKVKKGEYDLGGEGKKSESITTDSTEIHLSFHKGDTIAKVFYQKDKFGNIIFSTNDIAWGCLTRADYIKYYYNANNELVKEEYVSSFGSPKIIIHDNHNDKAGNWLTKEYDEKKLIRTITYWE</sequence>
<dbReference type="EMBL" id="QLMA01000003">
    <property type="protein sequence ID" value="RAJ83209.1"/>
    <property type="molecule type" value="Genomic_DNA"/>
</dbReference>
<keyword evidence="2" id="KW-1185">Reference proteome</keyword>
<evidence type="ECO:0000313" key="1">
    <source>
        <dbReference type="EMBL" id="RAJ83209.1"/>
    </source>
</evidence>